<proteinExistence type="predicted"/>
<name>A0A222VSQ6_9PSEU</name>
<dbReference type="EMBL" id="FMZE01000013">
    <property type="protein sequence ID" value="SDD83047.1"/>
    <property type="molecule type" value="Genomic_DNA"/>
</dbReference>
<organism evidence="1 2">
    <name type="scientific">Prauserella marina</name>
    <dbReference type="NCBI Taxonomy" id="530584"/>
    <lineage>
        <taxon>Bacteria</taxon>
        <taxon>Bacillati</taxon>
        <taxon>Actinomycetota</taxon>
        <taxon>Actinomycetes</taxon>
        <taxon>Pseudonocardiales</taxon>
        <taxon>Pseudonocardiaceae</taxon>
        <taxon>Prauserella</taxon>
    </lineage>
</organism>
<reference evidence="1 2" key="1">
    <citation type="submission" date="2016-10" db="EMBL/GenBank/DDBJ databases">
        <authorList>
            <person name="de Groot N.N."/>
        </authorList>
    </citation>
    <scope>NUCLEOTIDE SEQUENCE [LARGE SCALE GENOMIC DNA]</scope>
    <source>
        <strain evidence="1 2">CGMCC 4.5506</strain>
    </source>
</reference>
<protein>
    <submittedName>
        <fullName evidence="1">Uncharacterized protein</fullName>
    </submittedName>
</protein>
<accession>A0A222VSQ6</accession>
<dbReference type="KEGG" id="pmad:BAY61_20320"/>
<sequence>MKGEQRPWPRTVRLALLLALLTVAGVGMVVLLRAEGFLTVSGVFVAMIVGPVVVLLGRLWLHRRWTRCRRDLVERLPGFRLDLERERVLAVVARSTGASDEALDTAIAALSEAKRHFAACQDSAGAAGVTTCAQRISDEWASGAAITRQARGLAKQARLLARLQTRAKV</sequence>
<dbReference type="RefSeq" id="WP_091809948.1">
    <property type="nucleotide sequence ID" value="NZ_CP016353.1"/>
</dbReference>
<evidence type="ECO:0000313" key="1">
    <source>
        <dbReference type="EMBL" id="SDD83047.1"/>
    </source>
</evidence>
<gene>
    <name evidence="1" type="ORF">SAMN05421630_11319</name>
</gene>
<dbReference type="STRING" id="530584.SAMN05421630_11319"/>
<dbReference type="AlphaFoldDB" id="A0A222VSQ6"/>
<dbReference type="Proteomes" id="UP000199494">
    <property type="component" value="Unassembled WGS sequence"/>
</dbReference>
<evidence type="ECO:0000313" key="2">
    <source>
        <dbReference type="Proteomes" id="UP000199494"/>
    </source>
</evidence>
<keyword evidence="2" id="KW-1185">Reference proteome</keyword>